<dbReference type="AlphaFoldDB" id="A0A5D0MPD1"/>
<evidence type="ECO:0000313" key="2">
    <source>
        <dbReference type="Proteomes" id="UP000323337"/>
    </source>
</evidence>
<evidence type="ECO:0000313" key="1">
    <source>
        <dbReference type="EMBL" id="TYB33158.1"/>
    </source>
</evidence>
<sequence>ATVENPSLLDNYGNLITGYKYSDLDSDSDLNEYVGVDALSELPLLCQNLYDNTSITGVPLITDGSTYFKSPNLYELASIQAILGNYNFPDNQSNYGAVCAAIFDNSSLYDNVTMKTAVNTQIPNGIILFQHGLGGSKDNVDPFAANFSDYMVIGMDLPWHGDRVLPADLPDTDCDETKSGSCYLTDNPIYDRLNIYQSLLDMHTLTKMFGLQAVSQGLPLYFVGQSMGSITGSMLMNVDNITTSNVALQATGGQKGGNFINKGVLNVGGGNYAAILNEATNDLIKGLVSALNLEKHSIEYYTTLGVFQLLLDPVDPAYFADNTAISSKVLLQSANHDTVVPNVSNKVLAHAYNFDPGVTITGDDTAASGAIASPTAGWYMFGSGDNWVNHGFLLETFISNYPEAEDNL</sequence>
<proteinExistence type="predicted"/>
<reference evidence="1 2" key="1">
    <citation type="submission" date="2019-08" db="EMBL/GenBank/DDBJ databases">
        <title>Genomic characterization of a novel candidate phylum (ARYD3) from a high temperature, high salinity tertiary oil reservoir in north central Oklahoma, USA.</title>
        <authorList>
            <person name="Youssef N.H."/>
            <person name="Yadav A."/>
            <person name="Elshahed M.S."/>
        </authorList>
    </citation>
    <scope>NUCLEOTIDE SEQUENCE [LARGE SCALE GENOMIC DNA]</scope>
    <source>
        <strain evidence="1">ARYD1</strain>
    </source>
</reference>
<dbReference type="SUPFAM" id="SSF53474">
    <property type="entry name" value="alpha/beta-Hydrolases"/>
    <property type="match status" value="1"/>
</dbReference>
<dbReference type="Proteomes" id="UP000323337">
    <property type="component" value="Unassembled WGS sequence"/>
</dbReference>
<feature type="non-terminal residue" evidence="1">
    <location>
        <position position="1"/>
    </location>
</feature>
<comment type="caution">
    <text evidence="1">The sequence shown here is derived from an EMBL/GenBank/DDBJ whole genome shotgun (WGS) entry which is preliminary data.</text>
</comment>
<organism evidence="1 2">
    <name type="scientific">Flexistipes sinusarabici</name>
    <dbReference type="NCBI Taxonomy" id="2352"/>
    <lineage>
        <taxon>Bacteria</taxon>
        <taxon>Pseudomonadati</taxon>
        <taxon>Deferribacterota</taxon>
        <taxon>Deferribacteres</taxon>
        <taxon>Deferribacterales</taxon>
        <taxon>Flexistipitaceae</taxon>
        <taxon>Flexistipes</taxon>
    </lineage>
</organism>
<feature type="non-terminal residue" evidence="1">
    <location>
        <position position="408"/>
    </location>
</feature>
<name>A0A5D0MPD1_FLESI</name>
<dbReference type="InterPro" id="IPR029058">
    <property type="entry name" value="AB_hydrolase_fold"/>
</dbReference>
<accession>A0A5D0MPD1</accession>
<dbReference type="Gene3D" id="3.40.50.1820">
    <property type="entry name" value="alpha/beta hydrolase"/>
    <property type="match status" value="1"/>
</dbReference>
<protein>
    <submittedName>
        <fullName evidence="1">Uncharacterized protein</fullName>
    </submittedName>
</protein>
<gene>
    <name evidence="1" type="ORF">FXF49_07775</name>
</gene>
<dbReference type="EMBL" id="VSIV01000185">
    <property type="protein sequence ID" value="TYB33158.1"/>
    <property type="molecule type" value="Genomic_DNA"/>
</dbReference>